<comment type="function">
    <text evidence="16">Probable transporter of a GTP-driven Fe(2+) uptake system.</text>
</comment>
<evidence type="ECO:0000256" key="5">
    <source>
        <dbReference type="ARBA" id="ARBA00022519"/>
    </source>
</evidence>
<dbReference type="InterPro" id="IPR041069">
    <property type="entry name" value="FeoB_Cyto"/>
</dbReference>
<feature type="transmembrane region" description="Helical" evidence="16">
    <location>
        <begin position="640"/>
        <end position="663"/>
    </location>
</feature>
<dbReference type="KEGG" id="tai:Taci_0110"/>
<evidence type="ECO:0000256" key="13">
    <source>
        <dbReference type="NCBIfam" id="TIGR00437"/>
    </source>
</evidence>
<feature type="transmembrane region" description="Helical" evidence="16">
    <location>
        <begin position="286"/>
        <end position="304"/>
    </location>
</feature>
<dbReference type="Gene3D" id="1.10.287.1770">
    <property type="match status" value="1"/>
</dbReference>
<keyword evidence="15" id="KW-0479">Metal-binding</keyword>
<keyword evidence="12 16" id="KW-0472">Membrane</keyword>
<keyword evidence="4 16" id="KW-0410">Iron transport</keyword>
<evidence type="ECO:0000256" key="7">
    <source>
        <dbReference type="ARBA" id="ARBA00022741"/>
    </source>
</evidence>
<keyword evidence="15" id="KW-0460">Magnesium</keyword>
<gene>
    <name evidence="18" type="ordered locus">Taci_0110</name>
</gene>
<dbReference type="InterPro" id="IPR027417">
    <property type="entry name" value="P-loop_NTPase"/>
</dbReference>
<dbReference type="GO" id="GO:0046872">
    <property type="term" value="F:metal ion binding"/>
    <property type="evidence" value="ECO:0007669"/>
    <property type="project" value="UniProtKB-KW"/>
</dbReference>
<keyword evidence="3" id="KW-1003">Cell membrane</keyword>
<evidence type="ECO:0000256" key="10">
    <source>
        <dbReference type="ARBA" id="ARBA00023065"/>
    </source>
</evidence>
<keyword evidence="19" id="KW-1185">Reference proteome</keyword>
<keyword evidence="9 16" id="KW-0408">Iron</keyword>
<dbReference type="Gene3D" id="3.40.50.300">
    <property type="entry name" value="P-loop containing nucleotide triphosphate hydrolases"/>
    <property type="match status" value="1"/>
</dbReference>
<sequence>MSAVWALAGNPNVGKTSLFNVLTGSRQKVGNWPGVTVERKEGRVRLSRGEAVVVDLPGIYGLGATSVDEQIASQFISQEEVKGVILVLDASCLDRSLYLALQIRERGKPVLCALNMVDLAEKRGIRVDLKALEGALGVRVVPTVARTGQGVEDLLRCLEEESLPGGTIQVDYGPELSTSLARLEGFLASHADKLPVSPQVGAVMAAEGDPRIWALLEDHREQLDQLVRRESLRLEEAMGMDLETALMERRWAMVSSIASRCVTFDPSAKASDSLDDRLDRIFTNRFLGLPLFLLVAWGMFKLTFALGTPLADRLDELFGSLGEWAGGVLQSAGASEILMSLVSDGIIGGIGSVLVFVPHIFILFALISVLEDSGYMARGAFVMDRVMRALGLHGKSFIPMLLGFGCSVPAMMATRILDSPRDRKIALLSIPFISCSARLPVLVLFAGAFFPHAAGNVVFGMYLLGMGVAILSAKLFSGTIFKGEPSQFIMELPPYRLPQPRAVIMSASTRAMAFVRKAGTFILGTVILIWALANLPLGVEYASEESLIGRLGSAIAPLLEPLGFGFWQAGVSLVFGFLAKEVVIGALGTVLGVGEEGLSSVLGGLFSPASALAFMVMTLLYVPCVAAMGTLYKESGSLKWALFGAVYSTSVGYLAALLTYRLALVMGL</sequence>
<feature type="binding site" evidence="14">
    <location>
        <begin position="55"/>
        <end position="58"/>
    </location>
    <ligand>
        <name>GTP</name>
        <dbReference type="ChEBI" id="CHEBI:37565"/>
        <label>1</label>
    </ligand>
</feature>
<feature type="domain" description="FeoB-type G" evidence="17">
    <location>
        <begin position="2"/>
        <end position="164"/>
    </location>
</feature>
<dbReference type="Proteomes" id="UP000002030">
    <property type="component" value="Chromosome"/>
</dbReference>
<feature type="binding site" evidence="15">
    <location>
        <position position="23"/>
    </location>
    <ligand>
        <name>Mg(2+)</name>
        <dbReference type="ChEBI" id="CHEBI:18420"/>
        <label>2</label>
    </ligand>
</feature>
<keyword evidence="7 14" id="KW-0547">Nucleotide-binding</keyword>
<dbReference type="InterPro" id="IPR030389">
    <property type="entry name" value="G_FEOB_dom"/>
</dbReference>
<dbReference type="STRING" id="525903.Taci_0110"/>
<feature type="binding site" evidence="14">
    <location>
        <begin position="9"/>
        <end position="16"/>
    </location>
    <ligand>
        <name>GTP</name>
        <dbReference type="ChEBI" id="CHEBI:37565"/>
        <label>1</label>
    </ligand>
</feature>
<dbReference type="EnsemblBacteria" id="ACZ18350">
    <property type="protein sequence ID" value="ACZ18350"/>
    <property type="gene ID" value="Taci_0110"/>
</dbReference>
<dbReference type="Pfam" id="PF02421">
    <property type="entry name" value="FeoB_N"/>
    <property type="match status" value="1"/>
</dbReference>
<dbReference type="CDD" id="cd01879">
    <property type="entry name" value="FeoB"/>
    <property type="match status" value="1"/>
</dbReference>
<evidence type="ECO:0000256" key="3">
    <source>
        <dbReference type="ARBA" id="ARBA00022475"/>
    </source>
</evidence>
<evidence type="ECO:0000313" key="19">
    <source>
        <dbReference type="Proteomes" id="UP000002030"/>
    </source>
</evidence>
<dbReference type="PANTHER" id="PTHR43185">
    <property type="entry name" value="FERROUS IRON TRANSPORT PROTEIN B"/>
    <property type="match status" value="1"/>
</dbReference>
<dbReference type="InterPro" id="IPR011642">
    <property type="entry name" value="Gate_dom"/>
</dbReference>
<keyword evidence="5" id="KW-0997">Cell inner membrane</keyword>
<evidence type="ECO:0000259" key="17">
    <source>
        <dbReference type="PROSITE" id="PS51711"/>
    </source>
</evidence>
<feature type="transmembrane region" description="Helical" evidence="16">
    <location>
        <begin position="566"/>
        <end position="593"/>
    </location>
</feature>
<dbReference type="PRINTS" id="PR00326">
    <property type="entry name" value="GTP1OBG"/>
</dbReference>
<dbReference type="InterPro" id="IPR006073">
    <property type="entry name" value="GTP-bd"/>
</dbReference>
<dbReference type="FunFam" id="3.40.50.300:FF:000426">
    <property type="entry name" value="Ferrous iron transport protein B"/>
    <property type="match status" value="1"/>
</dbReference>
<dbReference type="PROSITE" id="PS51711">
    <property type="entry name" value="G_FEOB"/>
    <property type="match status" value="1"/>
</dbReference>
<evidence type="ECO:0000256" key="8">
    <source>
        <dbReference type="ARBA" id="ARBA00022989"/>
    </source>
</evidence>
<dbReference type="InterPro" id="IPR011640">
    <property type="entry name" value="Fe2_transport_prot_B_C"/>
</dbReference>
<keyword evidence="11 14" id="KW-0342">GTP-binding</keyword>
<dbReference type="GO" id="GO:0005525">
    <property type="term" value="F:GTP binding"/>
    <property type="evidence" value="ECO:0007669"/>
    <property type="project" value="UniProtKB-KW"/>
</dbReference>
<feature type="transmembrane region" description="Helical" evidence="16">
    <location>
        <begin position="390"/>
        <end position="413"/>
    </location>
</feature>
<keyword evidence="8 16" id="KW-1133">Transmembrane helix</keyword>
<dbReference type="HOGENOM" id="CLU_013350_3_0_0"/>
<feature type="transmembrane region" description="Helical" evidence="16">
    <location>
        <begin position="349"/>
        <end position="370"/>
    </location>
</feature>
<comment type="subcellular location">
    <subcellularLocation>
        <location evidence="1 16">Cell inner membrane</location>
        <topology evidence="1 16">Multi-pass membrane protein</topology>
    </subcellularLocation>
</comment>
<dbReference type="OrthoDB" id="9809127at2"/>
<evidence type="ECO:0000256" key="2">
    <source>
        <dbReference type="ARBA" id="ARBA00022448"/>
    </source>
</evidence>
<feature type="binding site" evidence="14">
    <location>
        <begin position="115"/>
        <end position="118"/>
    </location>
    <ligand>
        <name>GTP</name>
        <dbReference type="ChEBI" id="CHEBI:37565"/>
        <label>1</label>
    </ligand>
</feature>
<dbReference type="PATRIC" id="fig|525903.6.peg.114"/>
<dbReference type="InterPro" id="IPR003373">
    <property type="entry name" value="Fe2_transport_prot-B"/>
</dbReference>
<organism evidence="18 19">
    <name type="scientific">Thermanaerovibrio acidaminovorans (strain ATCC 49978 / DSM 6589 / Su883)</name>
    <name type="common">Selenomonas acidaminovorans</name>
    <dbReference type="NCBI Taxonomy" id="525903"/>
    <lineage>
        <taxon>Bacteria</taxon>
        <taxon>Thermotogati</taxon>
        <taxon>Synergistota</taxon>
        <taxon>Synergistia</taxon>
        <taxon>Synergistales</taxon>
        <taxon>Synergistaceae</taxon>
        <taxon>Thermanaerovibrio</taxon>
    </lineage>
</organism>
<reference evidence="18 19" key="1">
    <citation type="journal article" date="2009" name="Stand. Genomic Sci.">
        <title>Complete genome sequence of Thermanaerovibrio acidaminovorans type strain (Su883).</title>
        <authorList>
            <person name="Chovatia M."/>
            <person name="Sikorski J."/>
            <person name="Schroder M."/>
            <person name="Lapidus A."/>
            <person name="Nolan M."/>
            <person name="Tice H."/>
            <person name="Glavina Del Rio T."/>
            <person name="Copeland A."/>
            <person name="Cheng J.F."/>
            <person name="Lucas S."/>
            <person name="Chen F."/>
            <person name="Bruce D."/>
            <person name="Goodwin L."/>
            <person name="Pitluck S."/>
            <person name="Ivanova N."/>
            <person name="Mavromatis K."/>
            <person name="Ovchinnikova G."/>
            <person name="Pati A."/>
            <person name="Chen A."/>
            <person name="Palaniappan K."/>
            <person name="Land M."/>
            <person name="Hauser L."/>
            <person name="Chang Y.J."/>
            <person name="Jeffries C.D."/>
            <person name="Chain P."/>
            <person name="Saunders E."/>
            <person name="Detter J.C."/>
            <person name="Brettin T."/>
            <person name="Rohde M."/>
            <person name="Goker M."/>
            <person name="Spring S."/>
            <person name="Bristow J."/>
            <person name="Markowitz V."/>
            <person name="Hugenholtz P."/>
            <person name="Kyrpides N.C."/>
            <person name="Klenk H.P."/>
            <person name="Eisen J.A."/>
        </authorList>
    </citation>
    <scope>NUCLEOTIDE SEQUENCE [LARGE SCALE GENOMIC DNA]</scope>
    <source>
        <strain evidence="19">ATCC 49978 / DSM 6589 / Su883</strain>
    </source>
</reference>
<evidence type="ECO:0000256" key="1">
    <source>
        <dbReference type="ARBA" id="ARBA00004429"/>
    </source>
</evidence>
<dbReference type="SUPFAM" id="SSF52540">
    <property type="entry name" value="P-loop containing nucleoside triphosphate hydrolases"/>
    <property type="match status" value="1"/>
</dbReference>
<evidence type="ECO:0000256" key="15">
    <source>
        <dbReference type="PIRSR" id="PIRSR603373-2"/>
    </source>
</evidence>
<keyword evidence="10" id="KW-0406">Ion transport</keyword>
<feature type="binding site" evidence="15">
    <location>
        <position position="20"/>
    </location>
    <ligand>
        <name>Mg(2+)</name>
        <dbReference type="ChEBI" id="CHEBI:18420"/>
        <label>2</label>
    </ligand>
</feature>
<feature type="transmembrane region" description="Helical" evidence="16">
    <location>
        <begin position="514"/>
        <end position="533"/>
    </location>
</feature>
<evidence type="ECO:0000256" key="4">
    <source>
        <dbReference type="ARBA" id="ARBA00022496"/>
    </source>
</evidence>
<dbReference type="GO" id="GO:0005886">
    <property type="term" value="C:plasma membrane"/>
    <property type="evidence" value="ECO:0007669"/>
    <property type="project" value="UniProtKB-SubCell"/>
</dbReference>
<evidence type="ECO:0000256" key="11">
    <source>
        <dbReference type="ARBA" id="ARBA00023134"/>
    </source>
</evidence>
<dbReference type="InterPro" id="IPR050860">
    <property type="entry name" value="FeoB_GTPase"/>
</dbReference>
<dbReference type="PANTHER" id="PTHR43185:SF1">
    <property type="entry name" value="FE(2+) TRANSPORTER FEOB"/>
    <property type="match status" value="1"/>
</dbReference>
<feature type="binding site" evidence="14">
    <location>
        <begin position="34"/>
        <end position="38"/>
    </location>
    <ligand>
        <name>GTP</name>
        <dbReference type="ChEBI" id="CHEBI:37565"/>
        <label>1</label>
    </ligand>
</feature>
<dbReference type="NCBIfam" id="TIGR00437">
    <property type="entry name" value="feoB"/>
    <property type="match status" value="1"/>
</dbReference>
<feature type="transmembrane region" description="Helical" evidence="16">
    <location>
        <begin position="456"/>
        <end position="476"/>
    </location>
</feature>
<protein>
    <recommendedName>
        <fullName evidence="13 16">Ferrous iron transport protein B</fullName>
    </recommendedName>
</protein>
<feature type="transmembrane region" description="Helical" evidence="16">
    <location>
        <begin position="605"/>
        <end position="628"/>
    </location>
</feature>
<dbReference type="Pfam" id="PF07664">
    <property type="entry name" value="FeoB_C"/>
    <property type="match status" value="1"/>
</dbReference>
<dbReference type="Pfam" id="PF17910">
    <property type="entry name" value="FeoB_Cyto"/>
    <property type="match status" value="1"/>
</dbReference>
<feature type="binding site" evidence="15">
    <location>
        <position position="24"/>
    </location>
    <ligand>
        <name>Mg(2+)</name>
        <dbReference type="ChEBI" id="CHEBI:18420"/>
        <label>2</label>
    </ligand>
</feature>
<evidence type="ECO:0000256" key="16">
    <source>
        <dbReference type="RuleBase" id="RU362098"/>
    </source>
</evidence>
<proteinExistence type="inferred from homology"/>
<dbReference type="Pfam" id="PF07670">
    <property type="entry name" value="Gate"/>
    <property type="match status" value="2"/>
</dbReference>
<dbReference type="EMBL" id="CP001818">
    <property type="protein sequence ID" value="ACZ18350.1"/>
    <property type="molecule type" value="Genomic_DNA"/>
</dbReference>
<comment type="similarity">
    <text evidence="16">Belongs to the TRAFAC class TrmE-Era-EngA-EngB-Septin-like GTPase superfamily. FeoB GTPase (TC 9.A.8) family.</text>
</comment>
<evidence type="ECO:0000256" key="6">
    <source>
        <dbReference type="ARBA" id="ARBA00022692"/>
    </source>
</evidence>
<dbReference type="AlphaFoldDB" id="D1B7U7"/>
<dbReference type="RefSeq" id="WP_012868866.1">
    <property type="nucleotide sequence ID" value="NC_013522.1"/>
</dbReference>
<keyword evidence="2 16" id="KW-0813">Transport</keyword>
<evidence type="ECO:0000313" key="18">
    <source>
        <dbReference type="EMBL" id="ACZ18350.1"/>
    </source>
</evidence>
<dbReference type="eggNOG" id="COG0370">
    <property type="taxonomic scope" value="Bacteria"/>
</dbReference>
<evidence type="ECO:0000256" key="9">
    <source>
        <dbReference type="ARBA" id="ARBA00023004"/>
    </source>
</evidence>
<accession>D1B7U7</accession>
<evidence type="ECO:0000256" key="14">
    <source>
        <dbReference type="PIRSR" id="PIRSR603373-1"/>
    </source>
</evidence>
<keyword evidence="6 16" id="KW-0812">Transmembrane</keyword>
<name>D1B7U7_THEAS</name>
<evidence type="ECO:0000256" key="12">
    <source>
        <dbReference type="ARBA" id="ARBA00023136"/>
    </source>
</evidence>
<dbReference type="GO" id="GO:0015093">
    <property type="term" value="F:ferrous iron transmembrane transporter activity"/>
    <property type="evidence" value="ECO:0007669"/>
    <property type="project" value="UniProtKB-UniRule"/>
</dbReference>